<name>A0A158K6C8_9BURK</name>
<feature type="region of interest" description="Disordered" evidence="1">
    <location>
        <begin position="1"/>
        <end position="57"/>
    </location>
</feature>
<sequence length="57" mass="5780">MNVTGPSTSHATQASSHTLPIKRGADNPAAETATPNANTKTTPSNPAHLGNRVDTTA</sequence>
<keyword evidence="3" id="KW-1185">Reference proteome</keyword>
<feature type="compositionally biased region" description="Low complexity" evidence="1">
    <location>
        <begin position="27"/>
        <end position="47"/>
    </location>
</feature>
<reference evidence="2" key="1">
    <citation type="submission" date="2016-01" db="EMBL/GenBank/DDBJ databases">
        <authorList>
            <person name="Peeters C."/>
        </authorList>
    </citation>
    <scope>NUCLEOTIDE SEQUENCE [LARGE SCALE GENOMIC DNA]</scope>
    <source>
        <strain evidence="2">LMG 29317</strain>
    </source>
</reference>
<protein>
    <submittedName>
        <fullName evidence="2">Uncharacterized protein</fullName>
    </submittedName>
</protein>
<accession>A0A158K6C8</accession>
<comment type="caution">
    <text evidence="2">The sequence shown here is derived from an EMBL/GenBank/DDBJ whole genome shotgun (WGS) entry which is preliminary data.</text>
</comment>
<feature type="compositionally biased region" description="Low complexity" evidence="1">
    <location>
        <begin position="7"/>
        <end position="18"/>
    </location>
</feature>
<evidence type="ECO:0000256" key="1">
    <source>
        <dbReference type="SAM" id="MobiDB-lite"/>
    </source>
</evidence>
<dbReference type="EMBL" id="FCOM02000026">
    <property type="protein sequence ID" value="SAL76666.1"/>
    <property type="molecule type" value="Genomic_DNA"/>
</dbReference>
<evidence type="ECO:0000313" key="3">
    <source>
        <dbReference type="Proteomes" id="UP000055019"/>
    </source>
</evidence>
<dbReference type="RefSeq" id="WP_160110318.1">
    <property type="nucleotide sequence ID" value="NZ_FCOM02000026.1"/>
</dbReference>
<dbReference type="AlphaFoldDB" id="A0A158K6C8"/>
<gene>
    <name evidence="2" type="ORF">AWB74_05034</name>
</gene>
<evidence type="ECO:0000313" key="2">
    <source>
        <dbReference type="EMBL" id="SAL76666.1"/>
    </source>
</evidence>
<proteinExistence type="predicted"/>
<dbReference type="Proteomes" id="UP000055019">
    <property type="component" value="Unassembled WGS sequence"/>
</dbReference>
<organism evidence="2 3">
    <name type="scientific">Caballeronia arvi</name>
    <dbReference type="NCBI Taxonomy" id="1777135"/>
    <lineage>
        <taxon>Bacteria</taxon>
        <taxon>Pseudomonadati</taxon>
        <taxon>Pseudomonadota</taxon>
        <taxon>Betaproteobacteria</taxon>
        <taxon>Burkholderiales</taxon>
        <taxon>Burkholderiaceae</taxon>
        <taxon>Caballeronia</taxon>
    </lineage>
</organism>